<keyword evidence="3 6" id="KW-0238">DNA-binding</keyword>
<evidence type="ECO:0000256" key="6">
    <source>
        <dbReference type="PROSITE-ProRule" id="PRU01091"/>
    </source>
</evidence>
<dbReference type="InterPro" id="IPR011990">
    <property type="entry name" value="TPR-like_helical_dom_sf"/>
</dbReference>
<dbReference type="AlphaFoldDB" id="A0A563F053"/>
<comment type="caution">
    <text evidence="8">The sequence shown here is derived from an EMBL/GenBank/DDBJ whole genome shotgun (WGS) entry which is preliminary data.</text>
</comment>
<organism evidence="8 9">
    <name type="scientific">Lentzea tibetensis</name>
    <dbReference type="NCBI Taxonomy" id="2591470"/>
    <lineage>
        <taxon>Bacteria</taxon>
        <taxon>Bacillati</taxon>
        <taxon>Actinomycetota</taxon>
        <taxon>Actinomycetes</taxon>
        <taxon>Pseudonocardiales</taxon>
        <taxon>Pseudonocardiaceae</taxon>
        <taxon>Lentzea</taxon>
    </lineage>
</organism>
<feature type="domain" description="OmpR/PhoB-type" evidence="7">
    <location>
        <begin position="6"/>
        <end position="109"/>
    </location>
</feature>
<dbReference type="Pfam" id="PF13424">
    <property type="entry name" value="TPR_12"/>
    <property type="match status" value="1"/>
</dbReference>
<dbReference type="Pfam" id="PF13181">
    <property type="entry name" value="TPR_8"/>
    <property type="match status" value="1"/>
</dbReference>
<gene>
    <name evidence="8" type="ORF">FKR81_05155</name>
</gene>
<dbReference type="CDD" id="cd15831">
    <property type="entry name" value="BTAD"/>
    <property type="match status" value="1"/>
</dbReference>
<dbReference type="InterPro" id="IPR016032">
    <property type="entry name" value="Sig_transdc_resp-reg_C-effctor"/>
</dbReference>
<dbReference type="Pfam" id="PF03704">
    <property type="entry name" value="BTAD"/>
    <property type="match status" value="1"/>
</dbReference>
<feature type="repeat" description="TPR" evidence="5">
    <location>
        <begin position="718"/>
        <end position="751"/>
    </location>
</feature>
<dbReference type="SMART" id="SM00028">
    <property type="entry name" value="TPR"/>
    <property type="match status" value="3"/>
</dbReference>
<dbReference type="PANTHER" id="PTHR35807:SF1">
    <property type="entry name" value="TRANSCRIPTIONAL REGULATOR REDD"/>
    <property type="match status" value="1"/>
</dbReference>
<dbReference type="InterPro" id="IPR001867">
    <property type="entry name" value="OmpR/PhoB-type_DNA-bd"/>
</dbReference>
<dbReference type="Pfam" id="PF00486">
    <property type="entry name" value="Trans_reg_C"/>
    <property type="match status" value="1"/>
</dbReference>
<keyword evidence="2" id="KW-0805">Transcription regulation</keyword>
<name>A0A563F053_9PSEU</name>
<dbReference type="Gene3D" id="3.40.50.300">
    <property type="entry name" value="P-loop containing nucleotide triphosphate hydrolases"/>
    <property type="match status" value="1"/>
</dbReference>
<dbReference type="InterPro" id="IPR036388">
    <property type="entry name" value="WH-like_DNA-bd_sf"/>
</dbReference>
<dbReference type="InterPro" id="IPR019734">
    <property type="entry name" value="TPR_rpt"/>
</dbReference>
<evidence type="ECO:0000256" key="2">
    <source>
        <dbReference type="ARBA" id="ARBA00023015"/>
    </source>
</evidence>
<dbReference type="SUPFAM" id="SSF52540">
    <property type="entry name" value="P-loop containing nucleoside triphosphate hydrolases"/>
    <property type="match status" value="1"/>
</dbReference>
<evidence type="ECO:0000256" key="5">
    <source>
        <dbReference type="PROSITE-ProRule" id="PRU00339"/>
    </source>
</evidence>
<dbReference type="OrthoDB" id="7628974at2"/>
<dbReference type="CDD" id="cd00383">
    <property type="entry name" value="trans_reg_C"/>
    <property type="match status" value="1"/>
</dbReference>
<keyword evidence="5" id="KW-0802">TPR repeat</keyword>
<evidence type="ECO:0000256" key="4">
    <source>
        <dbReference type="ARBA" id="ARBA00023163"/>
    </source>
</evidence>
<dbReference type="SUPFAM" id="SSF48452">
    <property type="entry name" value="TPR-like"/>
    <property type="match status" value="2"/>
</dbReference>
<dbReference type="PROSITE" id="PS51755">
    <property type="entry name" value="OMPR_PHOB"/>
    <property type="match status" value="1"/>
</dbReference>
<evidence type="ECO:0000256" key="1">
    <source>
        <dbReference type="ARBA" id="ARBA00005820"/>
    </source>
</evidence>
<dbReference type="EMBL" id="VOBR01000003">
    <property type="protein sequence ID" value="TWP53356.1"/>
    <property type="molecule type" value="Genomic_DNA"/>
</dbReference>
<reference evidence="8 9" key="1">
    <citation type="submission" date="2019-07" db="EMBL/GenBank/DDBJ databases">
        <title>Lentzea xizangensis sp. nov., isolated from Qinghai-Tibetan Plateau Soils.</title>
        <authorList>
            <person name="Huang J."/>
        </authorList>
    </citation>
    <scope>NUCLEOTIDE SEQUENCE [LARGE SCALE GENOMIC DNA]</scope>
    <source>
        <strain evidence="8 9">FXJ1.1311</strain>
    </source>
</reference>
<dbReference type="PANTHER" id="PTHR35807">
    <property type="entry name" value="TRANSCRIPTIONAL REGULATOR REDD-RELATED"/>
    <property type="match status" value="1"/>
</dbReference>
<evidence type="ECO:0000256" key="3">
    <source>
        <dbReference type="ARBA" id="ARBA00023125"/>
    </source>
</evidence>
<dbReference type="InterPro" id="IPR005158">
    <property type="entry name" value="BTAD"/>
</dbReference>
<dbReference type="GO" id="GO:0003677">
    <property type="term" value="F:DNA binding"/>
    <property type="evidence" value="ECO:0007669"/>
    <property type="project" value="UniProtKB-UniRule"/>
</dbReference>
<feature type="DNA-binding region" description="OmpR/PhoB-type" evidence="6">
    <location>
        <begin position="6"/>
        <end position="109"/>
    </location>
</feature>
<protein>
    <submittedName>
        <fullName evidence="8">Tetratricopeptide repeat protein</fullName>
    </submittedName>
</protein>
<dbReference type="SMART" id="SM00862">
    <property type="entry name" value="Trans_reg_C"/>
    <property type="match status" value="1"/>
</dbReference>
<dbReference type="PROSITE" id="PS50005">
    <property type="entry name" value="TPR"/>
    <property type="match status" value="1"/>
</dbReference>
<evidence type="ECO:0000313" key="9">
    <source>
        <dbReference type="Proteomes" id="UP000316639"/>
    </source>
</evidence>
<dbReference type="GO" id="GO:0006355">
    <property type="term" value="P:regulation of DNA-templated transcription"/>
    <property type="evidence" value="ECO:0007669"/>
    <property type="project" value="InterPro"/>
</dbReference>
<keyword evidence="4" id="KW-0804">Transcription</keyword>
<keyword evidence="9" id="KW-1185">Reference proteome</keyword>
<dbReference type="PRINTS" id="PR00364">
    <property type="entry name" value="DISEASERSIST"/>
</dbReference>
<sequence length="926" mass="98831">MPNVTPPILAYLDPVDGVRFGILGPLQVTYQQREVRVPPGQPIRVLVELLLHAGQAVSVDHLMTALWEDESPPSARKAVQVHVSQLRRCLADLPGVTLAGSRQGYRLDIPADSLDLQEFRLRVGRGEFRDALALWRGPALADLADTSRGLRMASALEEERLAAVERGADVALSSGEHHALVSSLTSELAAHPLRERLRGSLMLALHRSGRQADALTVYEDGRRLLADELGLDPGQELRDLHATILSGPASSPLSPRELPSQPPTFVGRADECAALLDALGSGSTVAVHGPGGQGKSAVVLRVAHQVADRFPDGQLYADLRGASPGLDPLPPAEVVRRFLRALGTPPLAVPTDPAEATALYRSLLARRKVLLVLDNAVDAAQVVPLLPGGPGSAVLITSRRVLATVDGRHFALGPLPEQQSVELLEVLSGSSGEGALEVARACDHLPLALRVAAARLRSRPDWTMATLARRLADQRHRLDELNFDDLGVRSSLQVSVAGLPARAVRAFALLSRLHVPSVSSGVAAALLDVSDVDRELDALVDARLVEPGDSGYRMHDLLRLLGTELPVDEPQALERALAHYRDTLAAVHARLRPHAFGALGSLPSTDDIDSPVEWITAEADNLLSAARAVADTDGLAQYALTIAHMLYSHLYKQDRTAELVELGRIATTAARRCGTPEAAQTALLVSSAANRRIGSFALAREQLAEVLEARADDPFGQGRALTGIGLIHRELGELPEALACLEKAVDLVVRHGPDGAERVALSALAQVHQLAGRYVPALDAARESLDLARKHDDPAGVAYALASVGQAQLRLGDLDAARLAFDECVELCRITGEHNDEWGALLCRSEVLLAQGDPAAADDARQCLALTSKRGDRYGEGAAHRQLAKILGDAQHKGRAAELLGTPGLRCDNLLESVLVDQPQCSKPLV</sequence>
<dbReference type="Proteomes" id="UP000316639">
    <property type="component" value="Unassembled WGS sequence"/>
</dbReference>
<comment type="similarity">
    <text evidence="1">Belongs to the AfsR/DnrI/RedD regulatory family.</text>
</comment>
<dbReference type="SMART" id="SM01043">
    <property type="entry name" value="BTAD"/>
    <property type="match status" value="1"/>
</dbReference>
<evidence type="ECO:0000259" key="7">
    <source>
        <dbReference type="PROSITE" id="PS51755"/>
    </source>
</evidence>
<dbReference type="Gene3D" id="1.25.40.10">
    <property type="entry name" value="Tetratricopeptide repeat domain"/>
    <property type="match status" value="2"/>
</dbReference>
<dbReference type="InterPro" id="IPR051677">
    <property type="entry name" value="AfsR-DnrI-RedD_regulator"/>
</dbReference>
<proteinExistence type="inferred from homology"/>
<accession>A0A563F053</accession>
<evidence type="ECO:0000313" key="8">
    <source>
        <dbReference type="EMBL" id="TWP53356.1"/>
    </source>
</evidence>
<dbReference type="SUPFAM" id="SSF46894">
    <property type="entry name" value="C-terminal effector domain of the bipartite response regulators"/>
    <property type="match status" value="1"/>
</dbReference>
<dbReference type="Gene3D" id="1.10.10.10">
    <property type="entry name" value="Winged helix-like DNA-binding domain superfamily/Winged helix DNA-binding domain"/>
    <property type="match status" value="1"/>
</dbReference>
<dbReference type="GO" id="GO:0000160">
    <property type="term" value="P:phosphorelay signal transduction system"/>
    <property type="evidence" value="ECO:0007669"/>
    <property type="project" value="InterPro"/>
</dbReference>
<dbReference type="InterPro" id="IPR027417">
    <property type="entry name" value="P-loop_NTPase"/>
</dbReference>